<dbReference type="Pfam" id="PF04343">
    <property type="entry name" value="DUF488"/>
    <property type="match status" value="1"/>
</dbReference>
<gene>
    <name evidence="1" type="ORF">E4V82_03735</name>
</gene>
<dbReference type="EMBL" id="SPSF01000014">
    <property type="protein sequence ID" value="MPQ61223.1"/>
    <property type="molecule type" value="Genomic_DNA"/>
</dbReference>
<comment type="caution">
    <text evidence="1">The sequence shown here is derived from an EMBL/GenBank/DDBJ whole genome shotgun (WGS) entry which is preliminary data.</text>
</comment>
<dbReference type="Proteomes" id="UP000342249">
    <property type="component" value="Unassembled WGS sequence"/>
</dbReference>
<dbReference type="PANTHER" id="PTHR39337:SF1">
    <property type="entry name" value="BLR5642 PROTEIN"/>
    <property type="match status" value="1"/>
</dbReference>
<dbReference type="InterPro" id="IPR007438">
    <property type="entry name" value="DUF488"/>
</dbReference>
<dbReference type="PANTHER" id="PTHR39337">
    <property type="entry name" value="BLR5642 PROTEIN"/>
    <property type="match status" value="1"/>
</dbReference>
<dbReference type="RefSeq" id="WP_152750537.1">
    <property type="nucleotide sequence ID" value="NZ_SPSE01000015.1"/>
</dbReference>
<evidence type="ECO:0000313" key="2">
    <source>
        <dbReference type="Proteomes" id="UP000342249"/>
    </source>
</evidence>
<reference evidence="1 2" key="1">
    <citation type="journal article" date="2019" name="Lett. Appl. Microbiol.">
        <title>A case of 'blown pack' spoilage of vacuum-packaged pork likely associated with Clostridium estertheticum in Canada.</title>
        <authorList>
            <person name="Zhang P."/>
            <person name="Ward P."/>
            <person name="McMullen L.M."/>
            <person name="Yang X."/>
        </authorList>
    </citation>
    <scope>NUCLEOTIDE SEQUENCE [LARGE SCALE GENOMIC DNA]</scope>
    <source>
        <strain evidence="1 2">MA19</strain>
    </source>
</reference>
<proteinExistence type="predicted"/>
<organism evidence="1 2">
    <name type="scientific">Clostridium estertheticum</name>
    <dbReference type="NCBI Taxonomy" id="238834"/>
    <lineage>
        <taxon>Bacteria</taxon>
        <taxon>Bacillati</taxon>
        <taxon>Bacillota</taxon>
        <taxon>Clostridia</taxon>
        <taxon>Eubacteriales</taxon>
        <taxon>Clostridiaceae</taxon>
        <taxon>Clostridium</taxon>
    </lineage>
</organism>
<protein>
    <submittedName>
        <fullName evidence="1">DUF488 domain-containing protein</fullName>
    </submittedName>
</protein>
<name>A0A5N7IXM0_9CLOT</name>
<evidence type="ECO:0000313" key="1">
    <source>
        <dbReference type="EMBL" id="MPQ61223.1"/>
    </source>
</evidence>
<sequence length="210" mass="24888">MKEIYTIGHSNYPVEFLLKRLNIHKVNCLIDVRSTPYSKYTPQYNAPNLKKYLNSMGIYYMHMGEELGARQLDENLYSSEGYLDFNKFSRTDLFQRGIERVKDGMKKDFKVALMCTEKDPIDCHRNILVAREFYKQGYNVKNILINSKIESQSELEQRLLEMYFPNRLQSSIFELIEGTEDEKVLIDKAYKRRNSEIGYKLSSNRDEEEE</sequence>
<dbReference type="AlphaFoldDB" id="A0A5N7IXM0"/>
<accession>A0A5N7IXM0</accession>